<reference evidence="7" key="1">
    <citation type="submission" date="2018-01" db="EMBL/GenBank/DDBJ databases">
        <authorList>
            <person name="Mao J.F."/>
        </authorList>
    </citation>
    <scope>NUCLEOTIDE SEQUENCE</scope>
    <source>
        <strain evidence="7">Huo1</strain>
        <tissue evidence="7">Leaf</tissue>
    </source>
</reference>
<dbReference type="PANTHER" id="PTHR46285">
    <property type="entry name" value="PROTEINASE INHIBITOR I4, SERPIN (DUF716)-RELATED"/>
    <property type="match status" value="1"/>
</dbReference>
<dbReference type="AlphaFoldDB" id="A0A8X8YQ27"/>
<sequence length="275" mass="30899">MQGGTSGHISLGFVFLVIGIWHLFNSIKHHSLHPKTFISLPWFPAPRLKYLEPITIILVTTVFIISELFVAGTGSPTAAKNLRHLEHSLIALSFSIYASFAILLDRLAPPRAPHRGLLHLLQAAAFAQQLLILHLHSTDHAGVEGQYHWLMQLVTSATLLATLLLAANPRSFIASFARGFSVVFQGVWLVVMGFMLWTPEWMPEGCFLKGEVVMCRGDRALRRAKALVNLLFGLYLIVLTVFVMVFYLVLIKMYPQEKAEYRSLTVKFDEEEEGD</sequence>
<feature type="transmembrane region" description="Helical" evidence="6">
    <location>
        <begin position="87"/>
        <end position="104"/>
    </location>
</feature>
<dbReference type="EMBL" id="PNBA02000001">
    <property type="protein sequence ID" value="KAG6436920.1"/>
    <property type="molecule type" value="Genomic_DNA"/>
</dbReference>
<comment type="subcellular location">
    <subcellularLocation>
        <location evidence="1">Membrane</location>
        <topology evidence="1">Multi-pass membrane protein</topology>
    </subcellularLocation>
</comment>
<keyword evidence="3 6" id="KW-0812">Transmembrane</keyword>
<evidence type="ECO:0008006" key="9">
    <source>
        <dbReference type="Google" id="ProtNLM"/>
    </source>
</evidence>
<keyword evidence="8" id="KW-1185">Reference proteome</keyword>
<dbReference type="OrthoDB" id="551896at2759"/>
<proteinExistence type="inferred from homology"/>
<evidence type="ECO:0000313" key="8">
    <source>
        <dbReference type="Proteomes" id="UP000298416"/>
    </source>
</evidence>
<keyword evidence="4 6" id="KW-1133">Transmembrane helix</keyword>
<dbReference type="InterPro" id="IPR006904">
    <property type="entry name" value="DUF716"/>
</dbReference>
<feature type="transmembrane region" description="Helical" evidence="6">
    <location>
        <begin position="147"/>
        <end position="167"/>
    </location>
</feature>
<evidence type="ECO:0000313" key="7">
    <source>
        <dbReference type="EMBL" id="KAG6436920.1"/>
    </source>
</evidence>
<evidence type="ECO:0000256" key="6">
    <source>
        <dbReference type="SAM" id="Phobius"/>
    </source>
</evidence>
<organism evidence="7">
    <name type="scientific">Salvia splendens</name>
    <name type="common">Scarlet sage</name>
    <dbReference type="NCBI Taxonomy" id="180675"/>
    <lineage>
        <taxon>Eukaryota</taxon>
        <taxon>Viridiplantae</taxon>
        <taxon>Streptophyta</taxon>
        <taxon>Embryophyta</taxon>
        <taxon>Tracheophyta</taxon>
        <taxon>Spermatophyta</taxon>
        <taxon>Magnoliopsida</taxon>
        <taxon>eudicotyledons</taxon>
        <taxon>Gunneridae</taxon>
        <taxon>Pentapetalae</taxon>
        <taxon>asterids</taxon>
        <taxon>lamiids</taxon>
        <taxon>Lamiales</taxon>
        <taxon>Lamiaceae</taxon>
        <taxon>Nepetoideae</taxon>
        <taxon>Mentheae</taxon>
        <taxon>Salviinae</taxon>
        <taxon>Salvia</taxon>
        <taxon>Salvia subgen. Calosphace</taxon>
        <taxon>core Calosphace</taxon>
    </lineage>
</organism>
<dbReference type="Proteomes" id="UP000298416">
    <property type="component" value="Unassembled WGS sequence"/>
</dbReference>
<comment type="similarity">
    <text evidence="2">Belongs to the TMEM45 family.</text>
</comment>
<protein>
    <recommendedName>
        <fullName evidence="9">Transmembrane protein 45B</fullName>
    </recommendedName>
</protein>
<accession>A0A8X8YQ27</accession>
<evidence type="ECO:0000256" key="5">
    <source>
        <dbReference type="ARBA" id="ARBA00023136"/>
    </source>
</evidence>
<name>A0A8X8YQ27_SALSN</name>
<comment type="caution">
    <text evidence="7">The sequence shown here is derived from an EMBL/GenBank/DDBJ whole genome shotgun (WGS) entry which is preliminary data.</text>
</comment>
<reference evidence="7" key="2">
    <citation type="submission" date="2020-08" db="EMBL/GenBank/DDBJ databases">
        <title>Plant Genome Project.</title>
        <authorList>
            <person name="Zhang R.-G."/>
        </authorList>
    </citation>
    <scope>NUCLEOTIDE SEQUENCE</scope>
    <source>
        <strain evidence="7">Huo1</strain>
        <tissue evidence="7">Leaf</tissue>
    </source>
</reference>
<feature type="transmembrane region" description="Helical" evidence="6">
    <location>
        <begin position="54"/>
        <end position="75"/>
    </location>
</feature>
<evidence type="ECO:0000256" key="4">
    <source>
        <dbReference type="ARBA" id="ARBA00022989"/>
    </source>
</evidence>
<dbReference type="GO" id="GO:0016020">
    <property type="term" value="C:membrane"/>
    <property type="evidence" value="ECO:0007669"/>
    <property type="project" value="UniProtKB-SubCell"/>
</dbReference>
<gene>
    <name evidence="7" type="ORF">SASPL_101826</name>
</gene>
<dbReference type="PANTHER" id="PTHR46285:SF3">
    <property type="entry name" value="PROTEINASE INHIBITOR I4, SERPIN (DUF716)"/>
    <property type="match status" value="1"/>
</dbReference>
<evidence type="ECO:0000256" key="3">
    <source>
        <dbReference type="ARBA" id="ARBA00022692"/>
    </source>
</evidence>
<feature type="transmembrane region" description="Helical" evidence="6">
    <location>
        <begin position="226"/>
        <end position="250"/>
    </location>
</feature>
<evidence type="ECO:0000256" key="1">
    <source>
        <dbReference type="ARBA" id="ARBA00004141"/>
    </source>
</evidence>
<keyword evidence="5 6" id="KW-0472">Membrane</keyword>
<feature type="transmembrane region" description="Helical" evidence="6">
    <location>
        <begin position="179"/>
        <end position="197"/>
    </location>
</feature>
<feature type="transmembrane region" description="Helical" evidence="6">
    <location>
        <begin position="6"/>
        <end position="24"/>
    </location>
</feature>
<dbReference type="Pfam" id="PF04819">
    <property type="entry name" value="DUF716"/>
    <property type="match status" value="1"/>
</dbReference>
<evidence type="ECO:0000256" key="2">
    <source>
        <dbReference type="ARBA" id="ARBA00006948"/>
    </source>
</evidence>